<evidence type="ECO:0000313" key="1">
    <source>
        <dbReference type="EMBL" id="KAJ4701240.1"/>
    </source>
</evidence>
<protein>
    <submittedName>
        <fullName evidence="1">Phosphopantothenate--cysteine ligase 2-like</fullName>
    </submittedName>
</protein>
<evidence type="ECO:0000313" key="2">
    <source>
        <dbReference type="Proteomes" id="UP001164539"/>
    </source>
</evidence>
<proteinExistence type="predicted"/>
<organism evidence="1 2">
    <name type="scientific">Melia azedarach</name>
    <name type="common">Chinaberry tree</name>
    <dbReference type="NCBI Taxonomy" id="155640"/>
    <lineage>
        <taxon>Eukaryota</taxon>
        <taxon>Viridiplantae</taxon>
        <taxon>Streptophyta</taxon>
        <taxon>Embryophyta</taxon>
        <taxon>Tracheophyta</taxon>
        <taxon>Spermatophyta</taxon>
        <taxon>Magnoliopsida</taxon>
        <taxon>eudicotyledons</taxon>
        <taxon>Gunneridae</taxon>
        <taxon>Pentapetalae</taxon>
        <taxon>rosids</taxon>
        <taxon>malvids</taxon>
        <taxon>Sapindales</taxon>
        <taxon>Meliaceae</taxon>
        <taxon>Melia</taxon>
    </lineage>
</organism>
<comment type="caution">
    <text evidence="1">The sequence shown here is derived from an EMBL/GenBank/DDBJ whole genome shotgun (WGS) entry which is preliminary data.</text>
</comment>
<reference evidence="1 2" key="1">
    <citation type="journal article" date="2023" name="Science">
        <title>Complex scaffold remodeling in plant triterpene biosynthesis.</title>
        <authorList>
            <person name="De La Pena R."/>
            <person name="Hodgson H."/>
            <person name="Liu J.C."/>
            <person name="Stephenson M.J."/>
            <person name="Martin A.C."/>
            <person name="Owen C."/>
            <person name="Harkess A."/>
            <person name="Leebens-Mack J."/>
            <person name="Jimenez L.E."/>
            <person name="Osbourn A."/>
            <person name="Sattely E.S."/>
        </authorList>
    </citation>
    <scope>NUCLEOTIDE SEQUENCE [LARGE SCALE GENOMIC DNA]</scope>
    <source>
        <strain evidence="2">cv. JPN11</strain>
        <tissue evidence="1">Leaf</tissue>
    </source>
</reference>
<dbReference type="Proteomes" id="UP001164539">
    <property type="component" value="Chromosome 14"/>
</dbReference>
<keyword evidence="2" id="KW-1185">Reference proteome</keyword>
<gene>
    <name evidence="1" type="ORF">OWV82_024512</name>
</gene>
<accession>A0ACC1WQ61</accession>
<dbReference type="EMBL" id="CM051407">
    <property type="protein sequence ID" value="KAJ4701240.1"/>
    <property type="molecule type" value="Genomic_DNA"/>
</dbReference>
<name>A0ACC1WQ61_MELAZ</name>
<sequence>MDSSLLSEIESFFESAPPLKDRAGIADKLKEFIELNSPPSGSSRRRIVCVTSGGTTVPLEQRCVRYIDNFSSGHRGAASTEYFIKAGYAVIFLYRRGTYQPYCRSLPDNAFLECFEVTDESTVQVSEPHSEAVKSAIRDHHAAVAGGVLLKLPFTTIFECLQMLQMIAVSIRIIGPNAMFYLAAAVSDFYVPWRSMAEHKIQSGSGPLDMRLVQVPKMLSVLRKEWAPMAFCISFKLETDSKILLKKADMALKKYEMHAVVANELSTRKEEVVVVTNNGNIPVYRDKTQAGSDVENPLIKLLVDRHSAYIKDSGT</sequence>